<dbReference type="RefSeq" id="WP_101808845.1">
    <property type="nucleotide sequence ID" value="NZ_NFEZ01000004.1"/>
</dbReference>
<dbReference type="InterPro" id="IPR018334">
    <property type="entry name" value="ArsR_HTH"/>
</dbReference>
<dbReference type="EMBL" id="NFEZ01000004">
    <property type="protein sequence ID" value="PLT45134.1"/>
    <property type="molecule type" value="Genomic_DNA"/>
</dbReference>
<keyword evidence="4" id="KW-0105">Cadmium resistance</keyword>
<accession>A0A2N5N459</accession>
<feature type="domain" description="HTH arsR-type" evidence="5">
    <location>
        <begin position="262"/>
        <end position="355"/>
    </location>
</feature>
<dbReference type="InterPro" id="IPR012318">
    <property type="entry name" value="HTH_CRP"/>
</dbReference>
<organism evidence="6 7">
    <name type="scientific">Paenibacillus pasadenensis</name>
    <dbReference type="NCBI Taxonomy" id="217090"/>
    <lineage>
        <taxon>Bacteria</taxon>
        <taxon>Bacillati</taxon>
        <taxon>Bacillota</taxon>
        <taxon>Bacilli</taxon>
        <taxon>Bacillales</taxon>
        <taxon>Paenibacillaceae</taxon>
        <taxon>Paenibacillus</taxon>
    </lineage>
</organism>
<dbReference type="GO" id="GO:0003677">
    <property type="term" value="F:DNA binding"/>
    <property type="evidence" value="ECO:0007669"/>
    <property type="project" value="UniProtKB-KW"/>
</dbReference>
<dbReference type="AlphaFoldDB" id="A0A2N5N459"/>
<dbReference type="InterPro" id="IPR036388">
    <property type="entry name" value="WH-like_DNA-bd_sf"/>
</dbReference>
<keyword evidence="3" id="KW-0804">Transcription</keyword>
<dbReference type="PANTHER" id="PTHR43132:SF2">
    <property type="entry name" value="ARSENICAL RESISTANCE OPERON REPRESSOR ARSR-RELATED"/>
    <property type="match status" value="1"/>
</dbReference>
<dbReference type="PRINTS" id="PR00778">
    <property type="entry name" value="HTHARSR"/>
</dbReference>
<dbReference type="InterPro" id="IPR036390">
    <property type="entry name" value="WH_DNA-bd_sf"/>
</dbReference>
<dbReference type="NCBIfam" id="NF033788">
    <property type="entry name" value="HTH_metalloreg"/>
    <property type="match status" value="1"/>
</dbReference>
<reference evidence="6 7" key="1">
    <citation type="submission" date="2017-05" db="EMBL/GenBank/DDBJ databases">
        <title>Functional genome analysis of Paenibacillus pasadenensis strain R16: insights on endophytic life style and antifungal activity.</title>
        <authorList>
            <person name="Passera A."/>
            <person name="Marcolungo L."/>
            <person name="Casati P."/>
            <person name="Brasca M."/>
            <person name="Quaglino F."/>
            <person name="Delledonne M."/>
        </authorList>
    </citation>
    <scope>NUCLEOTIDE SEQUENCE [LARGE SCALE GENOMIC DNA]</scope>
    <source>
        <strain evidence="6 7">R16</strain>
    </source>
</reference>
<evidence type="ECO:0000259" key="5">
    <source>
        <dbReference type="PROSITE" id="PS50987"/>
    </source>
</evidence>
<dbReference type="Proteomes" id="UP000234789">
    <property type="component" value="Unassembled WGS sequence"/>
</dbReference>
<dbReference type="InterPro" id="IPR051011">
    <property type="entry name" value="Metal_resp_trans_reg"/>
</dbReference>
<evidence type="ECO:0000256" key="3">
    <source>
        <dbReference type="ARBA" id="ARBA00023163"/>
    </source>
</evidence>
<dbReference type="PANTHER" id="PTHR43132">
    <property type="entry name" value="ARSENICAL RESISTANCE OPERON REPRESSOR ARSR-RELATED"/>
    <property type="match status" value="1"/>
</dbReference>
<dbReference type="SUPFAM" id="SSF46785">
    <property type="entry name" value="Winged helix' DNA-binding domain"/>
    <property type="match status" value="1"/>
</dbReference>
<dbReference type="GO" id="GO:0003700">
    <property type="term" value="F:DNA-binding transcription factor activity"/>
    <property type="evidence" value="ECO:0007669"/>
    <property type="project" value="InterPro"/>
</dbReference>
<comment type="caution">
    <text evidence="6">The sequence shown here is derived from an EMBL/GenBank/DDBJ whole genome shotgun (WGS) entry which is preliminary data.</text>
</comment>
<evidence type="ECO:0000313" key="6">
    <source>
        <dbReference type="EMBL" id="PLT45134.1"/>
    </source>
</evidence>
<sequence>MNPTFSLGLHVDTIFMLEKFYLDLNLSSNSPSILMQEISTKYNIPIDSFEDETTSLTSAYEKAKKGFLNDYEAPSFVSDFNQFFYVESPADFSPAFYLYLFAQAGNPFSDGEQLDQVELEKRKFVISQVISDEFDNFKPLNSVHDIVEYLRRFPTSNHKRWISILLLHYAKQITDQLLELIARVEGEYMNHEELYRRYSGIDIHSDSCNQLVSSILGDTKDKEVIRIPSVTCFNAVKLFDDEYSNRIYVFIGVLYDRIGDLIKTFGNNDKLIVSQLKAIGENNRIGILRELKKGPMCGKDIASLLNLTPATVSHHMNNLVNEGLVNVYKDGTRIDYKVNHEVVQNLLESLRRVFF</sequence>
<protein>
    <submittedName>
        <fullName evidence="6">Arsenical resistance operon repressor</fullName>
    </submittedName>
</protein>
<dbReference type="InterPro" id="IPR001845">
    <property type="entry name" value="HTH_ArsR_DNA-bd_dom"/>
</dbReference>
<dbReference type="PROSITE" id="PS00846">
    <property type="entry name" value="HTH_ARSR_1"/>
    <property type="match status" value="1"/>
</dbReference>
<dbReference type="InterPro" id="IPR011991">
    <property type="entry name" value="ArsR-like_HTH"/>
</dbReference>
<gene>
    <name evidence="6" type="ORF">B8V81_3565</name>
</gene>
<evidence type="ECO:0000256" key="2">
    <source>
        <dbReference type="ARBA" id="ARBA00023125"/>
    </source>
</evidence>
<evidence type="ECO:0000313" key="7">
    <source>
        <dbReference type="Proteomes" id="UP000234789"/>
    </source>
</evidence>
<dbReference type="SMART" id="SM00419">
    <property type="entry name" value="HTH_CRP"/>
    <property type="match status" value="1"/>
</dbReference>
<keyword evidence="2" id="KW-0238">DNA-binding</keyword>
<dbReference type="Pfam" id="PF01022">
    <property type="entry name" value="HTH_5"/>
    <property type="match status" value="1"/>
</dbReference>
<dbReference type="CDD" id="cd00090">
    <property type="entry name" value="HTH_ARSR"/>
    <property type="match status" value="1"/>
</dbReference>
<proteinExistence type="predicted"/>
<dbReference type="SMART" id="SM00418">
    <property type="entry name" value="HTH_ARSR"/>
    <property type="match status" value="1"/>
</dbReference>
<keyword evidence="1" id="KW-0805">Transcription regulation</keyword>
<evidence type="ECO:0000256" key="1">
    <source>
        <dbReference type="ARBA" id="ARBA00023015"/>
    </source>
</evidence>
<dbReference type="GO" id="GO:0046686">
    <property type="term" value="P:response to cadmium ion"/>
    <property type="evidence" value="ECO:0007669"/>
    <property type="project" value="UniProtKB-KW"/>
</dbReference>
<dbReference type="PROSITE" id="PS50987">
    <property type="entry name" value="HTH_ARSR_2"/>
    <property type="match status" value="1"/>
</dbReference>
<evidence type="ECO:0000256" key="4">
    <source>
        <dbReference type="ARBA" id="ARBA00043263"/>
    </source>
</evidence>
<dbReference type="Gene3D" id="1.10.10.10">
    <property type="entry name" value="Winged helix-like DNA-binding domain superfamily/Winged helix DNA-binding domain"/>
    <property type="match status" value="1"/>
</dbReference>
<name>A0A2N5N459_9BACL</name>
<keyword evidence="7" id="KW-1185">Reference proteome</keyword>